<organism evidence="1 2">
    <name type="scientific">Smallanthus sonchifolius</name>
    <dbReference type="NCBI Taxonomy" id="185202"/>
    <lineage>
        <taxon>Eukaryota</taxon>
        <taxon>Viridiplantae</taxon>
        <taxon>Streptophyta</taxon>
        <taxon>Embryophyta</taxon>
        <taxon>Tracheophyta</taxon>
        <taxon>Spermatophyta</taxon>
        <taxon>Magnoliopsida</taxon>
        <taxon>eudicotyledons</taxon>
        <taxon>Gunneridae</taxon>
        <taxon>Pentapetalae</taxon>
        <taxon>asterids</taxon>
        <taxon>campanulids</taxon>
        <taxon>Asterales</taxon>
        <taxon>Asteraceae</taxon>
        <taxon>Asteroideae</taxon>
        <taxon>Heliantheae alliance</taxon>
        <taxon>Millerieae</taxon>
        <taxon>Smallanthus</taxon>
    </lineage>
</organism>
<name>A0ACB9JBS8_9ASTR</name>
<accession>A0ACB9JBS8</accession>
<proteinExistence type="predicted"/>
<evidence type="ECO:0000313" key="1">
    <source>
        <dbReference type="EMBL" id="KAI3817156.1"/>
    </source>
</evidence>
<gene>
    <name evidence="1" type="ORF">L1987_10945</name>
</gene>
<protein>
    <submittedName>
        <fullName evidence="1">Uncharacterized protein</fullName>
    </submittedName>
</protein>
<reference evidence="2" key="1">
    <citation type="journal article" date="2022" name="Mol. Ecol. Resour.">
        <title>The genomes of chicory, endive, great burdock and yacon provide insights into Asteraceae palaeo-polyploidization history and plant inulin production.</title>
        <authorList>
            <person name="Fan W."/>
            <person name="Wang S."/>
            <person name="Wang H."/>
            <person name="Wang A."/>
            <person name="Jiang F."/>
            <person name="Liu H."/>
            <person name="Zhao H."/>
            <person name="Xu D."/>
            <person name="Zhang Y."/>
        </authorList>
    </citation>
    <scope>NUCLEOTIDE SEQUENCE [LARGE SCALE GENOMIC DNA]</scope>
    <source>
        <strain evidence="2">cv. Yunnan</strain>
    </source>
</reference>
<comment type="caution">
    <text evidence="1">The sequence shown here is derived from an EMBL/GenBank/DDBJ whole genome shotgun (WGS) entry which is preliminary data.</text>
</comment>
<sequence>MTSFHNLLFPTIWAGISDFLCFGIQSNLFIYIPPITAVLSTSRRRATSSPSLKAMDNVNYSGLFALLGDRWGAPSTVKKSKKKLEELLHQWSEWHAQECVLSEGSDEDLECGEETYFPALNVSTDKSCTISFYMDNQKKRQRTDDAHFNKGSVPIYDRDYECALVSEEELANKESVVDFLNASRCFNCDAYDHSLKECPKSFNKDAVNNARKLYQLKRKRPFGPRVLTRYYQDTPGGKFGGLTPGCLDPETRKLLGLGEFDPPPWLNRMREMGYPPGYLDLEDDNQPSGIIIYANGDTKEENKECINTVSKDPKMKMIVDFPGINAPIPVNADQNRWANFNLKPVSFNPYSNNNRPIINRIHSFLGGHSHSHKPSESRPFMFDYAPGFPLLSNYANNYLQHINQSTPHYSSYAYQNSWSSFNG</sequence>
<dbReference type="EMBL" id="CM042021">
    <property type="protein sequence ID" value="KAI3817156.1"/>
    <property type="molecule type" value="Genomic_DNA"/>
</dbReference>
<evidence type="ECO:0000313" key="2">
    <source>
        <dbReference type="Proteomes" id="UP001056120"/>
    </source>
</evidence>
<keyword evidence="2" id="KW-1185">Reference proteome</keyword>
<reference evidence="1 2" key="2">
    <citation type="journal article" date="2022" name="Mol. Ecol. Resour.">
        <title>The genomes of chicory, endive, great burdock and yacon provide insights into Asteraceae paleo-polyploidization history and plant inulin production.</title>
        <authorList>
            <person name="Fan W."/>
            <person name="Wang S."/>
            <person name="Wang H."/>
            <person name="Wang A."/>
            <person name="Jiang F."/>
            <person name="Liu H."/>
            <person name="Zhao H."/>
            <person name="Xu D."/>
            <person name="Zhang Y."/>
        </authorList>
    </citation>
    <scope>NUCLEOTIDE SEQUENCE [LARGE SCALE GENOMIC DNA]</scope>
    <source>
        <strain evidence="2">cv. Yunnan</strain>
        <tissue evidence="1">Leaves</tissue>
    </source>
</reference>
<dbReference type="Proteomes" id="UP001056120">
    <property type="component" value="Linkage Group LG04"/>
</dbReference>